<dbReference type="InterPro" id="IPR053140">
    <property type="entry name" value="GDSL_Rv0518-like"/>
</dbReference>
<reference evidence="3" key="1">
    <citation type="submission" date="2020-10" db="EMBL/GenBank/DDBJ databases">
        <title>Phylogeny of dyella-like bacteria.</title>
        <authorList>
            <person name="Fu J."/>
        </authorList>
    </citation>
    <scope>NUCLEOTIDE SEQUENCE</scope>
    <source>
        <strain evidence="3">DHOC52</strain>
    </source>
</reference>
<accession>A0ABS2KAN4</accession>
<organism evidence="3 4">
    <name type="scientific">Dyella flava</name>
    <dbReference type="NCBI Taxonomy" id="1920170"/>
    <lineage>
        <taxon>Bacteria</taxon>
        <taxon>Pseudomonadati</taxon>
        <taxon>Pseudomonadota</taxon>
        <taxon>Gammaproteobacteria</taxon>
        <taxon>Lysobacterales</taxon>
        <taxon>Rhodanobacteraceae</taxon>
        <taxon>Dyella</taxon>
    </lineage>
</organism>
<dbReference type="CDD" id="cd01830">
    <property type="entry name" value="XynE_like"/>
    <property type="match status" value="1"/>
</dbReference>
<gene>
    <name evidence="3" type="ORF">ISP19_18665</name>
</gene>
<evidence type="ECO:0000256" key="1">
    <source>
        <dbReference type="SAM" id="SignalP"/>
    </source>
</evidence>
<keyword evidence="4" id="KW-1185">Reference proteome</keyword>
<dbReference type="SUPFAM" id="SSF52266">
    <property type="entry name" value="SGNH hydrolase"/>
    <property type="match status" value="1"/>
</dbReference>
<feature type="domain" description="SGNH hydrolase-type esterase" evidence="2">
    <location>
        <begin position="198"/>
        <end position="392"/>
    </location>
</feature>
<evidence type="ECO:0000259" key="2">
    <source>
        <dbReference type="Pfam" id="PF13472"/>
    </source>
</evidence>
<keyword evidence="3" id="KW-0378">Hydrolase</keyword>
<dbReference type="PANTHER" id="PTHR43784">
    <property type="entry name" value="GDSL-LIKE LIPASE/ACYLHYDROLASE, PUTATIVE (AFU_ORTHOLOGUE AFUA_2G00820)-RELATED"/>
    <property type="match status" value="1"/>
</dbReference>
<dbReference type="PANTHER" id="PTHR43784:SF2">
    <property type="entry name" value="GDSL-LIKE LIPASE_ACYLHYDROLASE, PUTATIVE (AFU_ORTHOLOGUE AFUA_2G00820)-RELATED"/>
    <property type="match status" value="1"/>
</dbReference>
<name>A0ABS2KAN4_9GAMM</name>
<dbReference type="InterPro" id="IPR036514">
    <property type="entry name" value="SGNH_hydro_sf"/>
</dbReference>
<feature type="chain" id="PRO_5045170515" evidence="1">
    <location>
        <begin position="25"/>
        <end position="406"/>
    </location>
</feature>
<evidence type="ECO:0000313" key="4">
    <source>
        <dbReference type="Proteomes" id="UP001430149"/>
    </source>
</evidence>
<evidence type="ECO:0000313" key="3">
    <source>
        <dbReference type="EMBL" id="MBM7127403.1"/>
    </source>
</evidence>
<proteinExistence type="predicted"/>
<feature type="signal peptide" evidence="1">
    <location>
        <begin position="1"/>
        <end position="24"/>
    </location>
</feature>
<dbReference type="GO" id="GO:0016787">
    <property type="term" value="F:hydrolase activity"/>
    <property type="evidence" value="ECO:0007669"/>
    <property type="project" value="UniProtKB-KW"/>
</dbReference>
<sequence length="406" mass="42492">MRCSIVKRVAIGLVFCSVAVATCAASTGAESWVGSWGAPPDAVGPALQSQTVRQVIRTSVGGSALRIRLSNLNGAEPIVIGPVHVALQASGSAIQPGSDHALTFAGQSTVTIFRGQSVLSDPLAMRVAALQELAVSMYLPKPTGPSTIHGDAHAEAYITGHGDATAATELMHAEQLGSRLFLTDVEVKAIAPARALVAFGDSITDGYQSTADANRRWPDVLAARLQATPKTASVAVVNSGISGNRILNDGMGPSALSRFERDALDKAGVHWIVLLEGINDIGAAGQPATPKDDVSAQQIIDGMKTLVARAHAKGIKIYGATLTPFGGVGWPYHTPEGEVKRQAINTWIRSSGAFDAVIDFDRITRDPAHPDRFLPAYDSGDHLHPNDAGYKAMADSIDLGLFALGK</sequence>
<dbReference type="InterPro" id="IPR013830">
    <property type="entry name" value="SGNH_hydro"/>
</dbReference>
<dbReference type="EMBL" id="JADIKE010000039">
    <property type="protein sequence ID" value="MBM7127403.1"/>
    <property type="molecule type" value="Genomic_DNA"/>
</dbReference>
<protein>
    <submittedName>
        <fullName evidence="3">SGNH/GDSL hydrolase family protein</fullName>
    </submittedName>
</protein>
<keyword evidence="1" id="KW-0732">Signal</keyword>
<comment type="caution">
    <text evidence="3">The sequence shown here is derived from an EMBL/GenBank/DDBJ whole genome shotgun (WGS) entry which is preliminary data.</text>
</comment>
<dbReference type="RefSeq" id="WP_204683935.1">
    <property type="nucleotide sequence ID" value="NZ_BSNR01000014.1"/>
</dbReference>
<dbReference type="Gene3D" id="3.40.50.1110">
    <property type="entry name" value="SGNH hydrolase"/>
    <property type="match status" value="1"/>
</dbReference>
<dbReference type="Proteomes" id="UP001430149">
    <property type="component" value="Unassembled WGS sequence"/>
</dbReference>
<dbReference type="Pfam" id="PF13472">
    <property type="entry name" value="Lipase_GDSL_2"/>
    <property type="match status" value="1"/>
</dbReference>